<dbReference type="InterPro" id="IPR050248">
    <property type="entry name" value="Polysacc_deacetylase_ArnD"/>
</dbReference>
<dbReference type="InterPro" id="IPR002509">
    <property type="entry name" value="NODB_dom"/>
</dbReference>
<dbReference type="PROSITE" id="PS51677">
    <property type="entry name" value="NODB"/>
    <property type="match status" value="1"/>
</dbReference>
<accession>A0ABT4QK30</accession>
<evidence type="ECO:0000313" key="2">
    <source>
        <dbReference type="EMBL" id="MCZ8517199.1"/>
    </source>
</evidence>
<comment type="caution">
    <text evidence="2">The sequence shown here is derived from an EMBL/GenBank/DDBJ whole genome shotgun (WGS) entry which is preliminary data.</text>
</comment>
<feature type="domain" description="NodB homology" evidence="1">
    <location>
        <begin position="18"/>
        <end position="202"/>
    </location>
</feature>
<dbReference type="EMBL" id="JAQAGZ010000033">
    <property type="protein sequence ID" value="MCZ8517199.1"/>
    <property type="molecule type" value="Genomic_DNA"/>
</dbReference>
<dbReference type="CDD" id="cd10944">
    <property type="entry name" value="CE4_SmPgdA_like"/>
    <property type="match status" value="1"/>
</dbReference>
<proteinExistence type="predicted"/>
<dbReference type="Pfam" id="PF01522">
    <property type="entry name" value="Polysacc_deac_1"/>
    <property type="match status" value="1"/>
</dbReference>
<dbReference type="SUPFAM" id="SSF88713">
    <property type="entry name" value="Glycoside hydrolase/deacetylase"/>
    <property type="match status" value="1"/>
</dbReference>
<keyword evidence="3" id="KW-1185">Reference proteome</keyword>
<dbReference type="PANTHER" id="PTHR10587">
    <property type="entry name" value="GLYCOSYL TRANSFERASE-RELATED"/>
    <property type="match status" value="1"/>
</dbReference>
<organism evidence="2 3">
    <name type="scientific">Paenibacillus gyeongsangnamensis</name>
    <dbReference type="NCBI Taxonomy" id="3388067"/>
    <lineage>
        <taxon>Bacteria</taxon>
        <taxon>Bacillati</taxon>
        <taxon>Bacillota</taxon>
        <taxon>Bacilli</taxon>
        <taxon>Bacillales</taxon>
        <taxon>Paenibacillaceae</taxon>
        <taxon>Paenibacillus</taxon>
    </lineage>
</organism>
<sequence>MDNDDQFLFGKRVRPSHKVAYLTFDDGPNEVTLALLNILARHRAKASFFMLEPHIRRYPCTVRAMIRQGHAVGLHGVTHKVNRFYASKRSVVRELDQTRRTLKRATGKTSYLVRTPYESLPHLKPAYFKALKKAGYRLWDWNVDSKDWKYKNRYSIVMVKKGTLRMEKAMVRPVILMHDLKETAEILPKILLFLKRRGFRFKKITPDLKPVHFVK</sequence>
<dbReference type="Gene3D" id="3.20.20.370">
    <property type="entry name" value="Glycoside hydrolase/deacetylase"/>
    <property type="match status" value="1"/>
</dbReference>
<dbReference type="PANTHER" id="PTHR10587:SF125">
    <property type="entry name" value="POLYSACCHARIDE DEACETYLASE YHEN-RELATED"/>
    <property type="match status" value="1"/>
</dbReference>
<evidence type="ECO:0000313" key="3">
    <source>
        <dbReference type="Proteomes" id="UP001527882"/>
    </source>
</evidence>
<dbReference type="Proteomes" id="UP001527882">
    <property type="component" value="Unassembled WGS sequence"/>
</dbReference>
<protein>
    <submittedName>
        <fullName evidence="2">Polysaccharide deacetylase</fullName>
    </submittedName>
</protein>
<evidence type="ECO:0000259" key="1">
    <source>
        <dbReference type="PROSITE" id="PS51677"/>
    </source>
</evidence>
<gene>
    <name evidence="2" type="ORF">O9H85_33595</name>
</gene>
<dbReference type="InterPro" id="IPR011330">
    <property type="entry name" value="Glyco_hydro/deAcase_b/a-brl"/>
</dbReference>
<name>A0ABT4QK30_9BACL</name>
<reference evidence="2 3" key="1">
    <citation type="submission" date="2022-12" db="EMBL/GenBank/DDBJ databases">
        <title>Draft genome sequence of Paenibacillus sp. dW9.</title>
        <authorList>
            <person name="Choi E.-W."/>
            <person name="Kim D.-U."/>
        </authorList>
    </citation>
    <scope>NUCLEOTIDE SEQUENCE [LARGE SCALE GENOMIC DNA]</scope>
    <source>
        <strain evidence="3">dW9</strain>
    </source>
</reference>